<dbReference type="KEGG" id="pmes:FX988_00164"/>
<dbReference type="GO" id="GO:0005829">
    <property type="term" value="C:cytosol"/>
    <property type="evidence" value="ECO:0007669"/>
    <property type="project" value="TreeGrafter"/>
</dbReference>
<evidence type="ECO:0000256" key="4">
    <source>
        <dbReference type="ARBA" id="ARBA00023004"/>
    </source>
</evidence>
<dbReference type="Gene3D" id="3.40.50.300">
    <property type="entry name" value="P-loop containing nucleotide triphosphate hydrolases"/>
    <property type="match status" value="1"/>
</dbReference>
<dbReference type="EMBL" id="CP047656">
    <property type="protein sequence ID" value="QHJ09956.1"/>
    <property type="molecule type" value="Genomic_DNA"/>
</dbReference>
<dbReference type="InterPro" id="IPR019591">
    <property type="entry name" value="Mrp/NBP35_ATP-bd"/>
</dbReference>
<comment type="similarity">
    <text evidence="6 7">Belongs to the Mrp/NBP35 ATP-binding proteins family.</text>
</comment>
<dbReference type="HAMAP" id="MF_02040">
    <property type="entry name" value="Mrp_NBP35"/>
    <property type="match status" value="1"/>
</dbReference>
<keyword evidence="1 7" id="KW-0479">Metal-binding</keyword>
<evidence type="ECO:0000256" key="2">
    <source>
        <dbReference type="ARBA" id="ARBA00022741"/>
    </source>
</evidence>
<dbReference type="PANTHER" id="PTHR42961">
    <property type="entry name" value="IRON-SULFUR PROTEIN NUBPL"/>
    <property type="match status" value="1"/>
</dbReference>
<dbReference type="CDD" id="cd02037">
    <property type="entry name" value="Mrp_NBP35"/>
    <property type="match status" value="1"/>
</dbReference>
<dbReference type="InterPro" id="IPR027417">
    <property type="entry name" value="P-loop_NTPase"/>
</dbReference>
<proteinExistence type="inferred from homology"/>
<sequence>MLFSRSTPEQKLQSLVSEQLATLFELSVNQVETWVTIANNAVLITLPFAAQTLHDTLKKRIELAASEQNLPLDHVLIETKIHASATKVKKVGQIKNIIAVASGKGGVGKSTSSVNIAYALMAQGAKVGLLDADIYGPSVPIMLGNTDSTPASRDDKTIIPFAAHGLVASSIGYFVPAENATVWRGPMASKALEQLLRETDWPELDYLIVDMPPGTGDIQLTLAQQMPVSAAVIVTTPQDLAVADASKGIAMFNKVDVPVLGLIENMSLYICPKCGHQEHIFAQNGGVELAKRNKVPLLGQLPLNSKIRHYTDQGTPLLIAEPNDPLSQSYITCALAISKQLYLQSLMDIRIQNI</sequence>
<evidence type="ECO:0000313" key="8">
    <source>
        <dbReference type="EMBL" id="QHJ09956.1"/>
    </source>
</evidence>
<comment type="subunit">
    <text evidence="7">Homodimer.</text>
</comment>
<dbReference type="PROSITE" id="PS01215">
    <property type="entry name" value="MRP"/>
    <property type="match status" value="1"/>
</dbReference>
<accession>A0A857JE47</accession>
<evidence type="ECO:0000256" key="5">
    <source>
        <dbReference type="ARBA" id="ARBA00023014"/>
    </source>
</evidence>
<dbReference type="InterPro" id="IPR033756">
    <property type="entry name" value="YlxH/NBP35"/>
</dbReference>
<protein>
    <recommendedName>
        <fullName evidence="7">Iron-sulfur cluster carrier protein</fullName>
    </recommendedName>
</protein>
<dbReference type="RefSeq" id="WP_160177896.1">
    <property type="nucleotide sequence ID" value="NZ_CP047656.1"/>
</dbReference>
<evidence type="ECO:0000256" key="7">
    <source>
        <dbReference type="HAMAP-Rule" id="MF_02040"/>
    </source>
</evidence>
<feature type="binding site" evidence="7">
    <location>
        <begin position="103"/>
        <end position="110"/>
    </location>
    <ligand>
        <name>ATP</name>
        <dbReference type="ChEBI" id="CHEBI:30616"/>
    </ligand>
</feature>
<name>A0A857JE47_9ALTE</name>
<dbReference type="GO" id="GO:0046872">
    <property type="term" value="F:metal ion binding"/>
    <property type="evidence" value="ECO:0007669"/>
    <property type="project" value="UniProtKB-KW"/>
</dbReference>
<keyword evidence="5 7" id="KW-0411">Iron-sulfur</keyword>
<gene>
    <name evidence="8" type="ORF">FX988_00164</name>
</gene>
<dbReference type="GO" id="GO:0016887">
    <property type="term" value="F:ATP hydrolysis activity"/>
    <property type="evidence" value="ECO:0007669"/>
    <property type="project" value="UniProtKB-UniRule"/>
</dbReference>
<dbReference type="PANTHER" id="PTHR42961:SF2">
    <property type="entry name" value="IRON-SULFUR PROTEIN NUBPL"/>
    <property type="match status" value="1"/>
</dbReference>
<keyword evidence="2 7" id="KW-0547">Nucleotide-binding</keyword>
<keyword evidence="7" id="KW-0378">Hydrolase</keyword>
<dbReference type="InterPro" id="IPR000808">
    <property type="entry name" value="Mrp-like_CS"/>
</dbReference>
<dbReference type="InterPro" id="IPR044304">
    <property type="entry name" value="NUBPL-like"/>
</dbReference>
<dbReference type="NCBIfam" id="NF008669">
    <property type="entry name" value="PRK11670.1"/>
    <property type="match status" value="1"/>
</dbReference>
<keyword evidence="4 7" id="KW-0408">Iron</keyword>
<keyword evidence="9" id="KW-1185">Reference proteome</keyword>
<evidence type="ECO:0000313" key="9">
    <source>
        <dbReference type="Proteomes" id="UP000464524"/>
    </source>
</evidence>
<keyword evidence="3 7" id="KW-0067">ATP-binding</keyword>
<comment type="function">
    <text evidence="7">Binds and transfers iron-sulfur (Fe-S) clusters to target apoproteins. Can hydrolyze ATP.</text>
</comment>
<dbReference type="GO" id="GO:0051539">
    <property type="term" value="F:4 iron, 4 sulfur cluster binding"/>
    <property type="evidence" value="ECO:0007669"/>
    <property type="project" value="TreeGrafter"/>
</dbReference>
<dbReference type="OrthoDB" id="9809679at2"/>
<dbReference type="GO" id="GO:0140663">
    <property type="term" value="F:ATP-dependent FeS chaperone activity"/>
    <property type="evidence" value="ECO:0007669"/>
    <property type="project" value="InterPro"/>
</dbReference>
<dbReference type="Pfam" id="PF10609">
    <property type="entry name" value="ParA"/>
    <property type="match status" value="1"/>
</dbReference>
<dbReference type="SUPFAM" id="SSF52540">
    <property type="entry name" value="P-loop containing nucleoside triphosphate hydrolases"/>
    <property type="match status" value="1"/>
</dbReference>
<dbReference type="GO" id="GO:0005524">
    <property type="term" value="F:ATP binding"/>
    <property type="evidence" value="ECO:0007669"/>
    <property type="project" value="UniProtKB-UniRule"/>
</dbReference>
<reference evidence="8 9" key="1">
    <citation type="submission" date="2019-12" db="EMBL/GenBank/DDBJ databases">
        <title>Genome sequencing and assembly of endphytes of Porphyra tenera.</title>
        <authorList>
            <person name="Park J.M."/>
            <person name="Shin R."/>
            <person name="Jo S.H."/>
        </authorList>
    </citation>
    <scope>NUCLEOTIDE SEQUENCE [LARGE SCALE GENOMIC DNA]</scope>
    <source>
        <strain evidence="8 9">GPM4</strain>
    </source>
</reference>
<evidence type="ECO:0000256" key="6">
    <source>
        <dbReference type="ARBA" id="ARBA00024036"/>
    </source>
</evidence>
<organism evidence="8 9">
    <name type="scientific">Paraglaciecola mesophila</name>
    <dbReference type="NCBI Taxonomy" id="197222"/>
    <lineage>
        <taxon>Bacteria</taxon>
        <taxon>Pseudomonadati</taxon>
        <taxon>Pseudomonadota</taxon>
        <taxon>Gammaproteobacteria</taxon>
        <taxon>Alteromonadales</taxon>
        <taxon>Alteromonadaceae</taxon>
        <taxon>Paraglaciecola</taxon>
    </lineage>
</organism>
<evidence type="ECO:0000256" key="1">
    <source>
        <dbReference type="ARBA" id="ARBA00022723"/>
    </source>
</evidence>
<evidence type="ECO:0000256" key="3">
    <source>
        <dbReference type="ARBA" id="ARBA00022840"/>
    </source>
</evidence>
<dbReference type="AlphaFoldDB" id="A0A857JE47"/>
<dbReference type="Proteomes" id="UP000464524">
    <property type="component" value="Chromosome"/>
</dbReference>
<dbReference type="FunFam" id="3.40.50.300:FF:000418">
    <property type="entry name" value="Iron-sulfur cluster carrier protein"/>
    <property type="match status" value="1"/>
</dbReference>
<dbReference type="GO" id="GO:0016226">
    <property type="term" value="P:iron-sulfur cluster assembly"/>
    <property type="evidence" value="ECO:0007669"/>
    <property type="project" value="InterPro"/>
</dbReference>